<dbReference type="AlphaFoldDB" id="A0A0P0FX96"/>
<dbReference type="EMBL" id="CP012801">
    <property type="protein sequence ID" value="ALJ58766.1"/>
    <property type="molecule type" value="Genomic_DNA"/>
</dbReference>
<evidence type="ECO:0000256" key="9">
    <source>
        <dbReference type="ARBA" id="ARBA00023237"/>
    </source>
</evidence>
<keyword evidence="9 10" id="KW-0998">Cell outer membrane</keyword>
<dbReference type="PANTHER" id="PTHR30069:SF29">
    <property type="entry name" value="HEMOGLOBIN AND HEMOGLOBIN-HAPTOGLOBIN-BINDING PROTEIN 1-RELATED"/>
    <property type="match status" value="1"/>
</dbReference>
<organism evidence="14 16">
    <name type="scientific">Bacteroides cellulosilyticus</name>
    <dbReference type="NCBI Taxonomy" id="246787"/>
    <lineage>
        <taxon>Bacteria</taxon>
        <taxon>Pseudomonadati</taxon>
        <taxon>Bacteroidota</taxon>
        <taxon>Bacteroidia</taxon>
        <taxon>Bacteroidales</taxon>
        <taxon>Bacteroidaceae</taxon>
        <taxon>Bacteroides</taxon>
    </lineage>
</organism>
<dbReference type="SUPFAM" id="SSF56935">
    <property type="entry name" value="Porins"/>
    <property type="match status" value="1"/>
</dbReference>
<dbReference type="PATRIC" id="fig|246787.4.peg.1556"/>
<dbReference type="Proteomes" id="UP000325055">
    <property type="component" value="Unassembled WGS sequence"/>
</dbReference>
<evidence type="ECO:0000256" key="6">
    <source>
        <dbReference type="ARBA" id="ARBA00023077"/>
    </source>
</evidence>
<dbReference type="Proteomes" id="UP000061809">
    <property type="component" value="Chromosome"/>
</dbReference>
<dbReference type="InterPro" id="IPR036942">
    <property type="entry name" value="Beta-barrel_TonB_sf"/>
</dbReference>
<keyword evidence="6 11" id="KW-0798">TonB box</keyword>
<keyword evidence="2 10" id="KW-0813">Transport</keyword>
<dbReference type="InterPro" id="IPR037066">
    <property type="entry name" value="Plug_dom_sf"/>
</dbReference>
<evidence type="ECO:0000256" key="4">
    <source>
        <dbReference type="ARBA" id="ARBA00022692"/>
    </source>
</evidence>
<dbReference type="GO" id="GO:0015344">
    <property type="term" value="F:siderophore uptake transmembrane transporter activity"/>
    <property type="evidence" value="ECO:0007669"/>
    <property type="project" value="TreeGrafter"/>
</dbReference>
<dbReference type="InterPro" id="IPR039426">
    <property type="entry name" value="TonB-dep_rcpt-like"/>
</dbReference>
<protein>
    <submittedName>
        <fullName evidence="15">TonB-dependent receptor</fullName>
    </submittedName>
    <submittedName>
        <fullName evidence="14">Vitamin B12/cobalamin outer membrane transporter</fullName>
    </submittedName>
</protein>
<gene>
    <name evidence="14" type="ORF">BcellWH2_01511</name>
    <name evidence="15" type="ORF">F2Y86_23935</name>
</gene>
<sequence>MPSRKGHEILIFLQLFVMIKDNPCRCIWLRFCLYCFTCCLCVNLQAQQAGDSITGKVHAIPEVSVKGRKISSRITSATPTQSFSRKDFEALGLQGIADAVKRFSGVNVKDYGGLGGLKTISIRNLGAAHTAVSYDGIAVSNSQAGQIDIGRFATDNISTLSLSIGQSDNLLQSARMYASAGILHIVTEQPKFISNKKHNFHGQIKGGSFGLFNSIARWEQQVGTNSAFTIDGNFLRSDGTYPFTIENGKHTATEKRYNSDIFSYQGEINFFHQFSDSSHWNTKAYYYHSKRGLPGAVILYNPESNERLVDENLFLQTQWKKTFSPEWTLQVQGKYNYAYNRYQDKGSQYDSGKVTDRHTQKEYYLSASLLYQPIQNWTFSLSQDGVINTLDNTLPDCPYPTRYTSLTVLSSKYTFPHLTVQAHILGTYISEHVKKGSAPADLHRLSPSISMNYRPWKEHLFFIRAMYKGCFRTPTFNDLYYFRSGNKDLKPEKAQEYNIGITYGGSPFTFLNYCSITLDGYYNRVTDKIVAFPSTYVWRMQNYGKVRIIGMDATLSTEFPLTHRSEIHFSCGYTLQEAIDLTNPEAKNYKDQLPYTPKHSGNASATIETPWLNAGYTLMGVGKRYYLSQNIPENEIDGYLEHTLTISRNFKISNCKLRLQADVTNLTNKQYEVIKYYPMPGRSWKLTVSVQL</sequence>
<evidence type="ECO:0000256" key="3">
    <source>
        <dbReference type="ARBA" id="ARBA00022452"/>
    </source>
</evidence>
<reference evidence="15 17" key="2">
    <citation type="journal article" date="2019" name="Nat. Med.">
        <title>A library of human gut bacterial isolates paired with longitudinal multiomics data enables mechanistic microbiome research.</title>
        <authorList>
            <person name="Poyet M."/>
            <person name="Groussin M."/>
            <person name="Gibbons S.M."/>
            <person name="Avila-Pacheco J."/>
            <person name="Jiang X."/>
            <person name="Kearney S.M."/>
            <person name="Perrotta A.R."/>
            <person name="Berdy B."/>
            <person name="Zhao S."/>
            <person name="Lieberman T.D."/>
            <person name="Swanson P.K."/>
            <person name="Smith M."/>
            <person name="Roesemann S."/>
            <person name="Alexander J.E."/>
            <person name="Rich S.A."/>
            <person name="Livny J."/>
            <person name="Vlamakis H."/>
            <person name="Clish C."/>
            <person name="Bullock K."/>
            <person name="Deik A."/>
            <person name="Scott J."/>
            <person name="Pierce K.A."/>
            <person name="Xavier R.J."/>
            <person name="Alm E.J."/>
        </authorList>
    </citation>
    <scope>NUCLEOTIDE SEQUENCE [LARGE SCALE GENOMIC DNA]</scope>
    <source>
        <strain evidence="15 17">BIOML-A7</strain>
    </source>
</reference>
<evidence type="ECO:0000256" key="1">
    <source>
        <dbReference type="ARBA" id="ARBA00004571"/>
    </source>
</evidence>
<keyword evidence="3 10" id="KW-1134">Transmembrane beta strand</keyword>
<evidence type="ECO:0000313" key="14">
    <source>
        <dbReference type="EMBL" id="ALJ58766.1"/>
    </source>
</evidence>
<dbReference type="EMBL" id="VVYW01000028">
    <property type="protein sequence ID" value="KAA5403446.1"/>
    <property type="molecule type" value="Genomic_DNA"/>
</dbReference>
<dbReference type="InterPro" id="IPR012910">
    <property type="entry name" value="Plug_dom"/>
</dbReference>
<evidence type="ECO:0000259" key="12">
    <source>
        <dbReference type="Pfam" id="PF00593"/>
    </source>
</evidence>
<keyword evidence="4 10" id="KW-0812">Transmembrane</keyword>
<keyword evidence="8 15" id="KW-0675">Receptor</keyword>
<dbReference type="Pfam" id="PF00593">
    <property type="entry name" value="TonB_dep_Rec_b-barrel"/>
    <property type="match status" value="1"/>
</dbReference>
<evidence type="ECO:0000256" key="5">
    <source>
        <dbReference type="ARBA" id="ARBA00022729"/>
    </source>
</evidence>
<proteinExistence type="inferred from homology"/>
<dbReference type="PROSITE" id="PS52016">
    <property type="entry name" value="TONB_DEPENDENT_REC_3"/>
    <property type="match status" value="1"/>
</dbReference>
<comment type="similarity">
    <text evidence="10 11">Belongs to the TonB-dependent receptor family.</text>
</comment>
<evidence type="ECO:0000313" key="17">
    <source>
        <dbReference type="Proteomes" id="UP000325055"/>
    </source>
</evidence>
<keyword evidence="7 10" id="KW-0472">Membrane</keyword>
<feature type="domain" description="TonB-dependent receptor plug" evidence="13">
    <location>
        <begin position="75"/>
        <end position="167"/>
    </location>
</feature>
<dbReference type="GO" id="GO:0044718">
    <property type="term" value="P:siderophore transmembrane transport"/>
    <property type="evidence" value="ECO:0007669"/>
    <property type="project" value="TreeGrafter"/>
</dbReference>
<evidence type="ECO:0000256" key="11">
    <source>
        <dbReference type="RuleBase" id="RU003357"/>
    </source>
</evidence>
<dbReference type="GO" id="GO:0009279">
    <property type="term" value="C:cell outer membrane"/>
    <property type="evidence" value="ECO:0007669"/>
    <property type="project" value="UniProtKB-SubCell"/>
</dbReference>
<evidence type="ECO:0000256" key="10">
    <source>
        <dbReference type="PROSITE-ProRule" id="PRU01360"/>
    </source>
</evidence>
<dbReference type="PANTHER" id="PTHR30069">
    <property type="entry name" value="TONB-DEPENDENT OUTER MEMBRANE RECEPTOR"/>
    <property type="match status" value="1"/>
</dbReference>
<dbReference type="KEGG" id="bcel:BcellWH2_01511"/>
<evidence type="ECO:0000256" key="8">
    <source>
        <dbReference type="ARBA" id="ARBA00023170"/>
    </source>
</evidence>
<evidence type="ECO:0000256" key="2">
    <source>
        <dbReference type="ARBA" id="ARBA00022448"/>
    </source>
</evidence>
<dbReference type="Gene3D" id="2.40.170.20">
    <property type="entry name" value="TonB-dependent receptor, beta-barrel domain"/>
    <property type="match status" value="1"/>
</dbReference>
<name>A0A0P0FX96_9BACE</name>
<dbReference type="Gene3D" id="2.170.130.10">
    <property type="entry name" value="TonB-dependent receptor, plug domain"/>
    <property type="match status" value="1"/>
</dbReference>
<comment type="subcellular location">
    <subcellularLocation>
        <location evidence="1 10">Cell outer membrane</location>
        <topology evidence="1 10">Multi-pass membrane protein</topology>
    </subcellularLocation>
</comment>
<evidence type="ECO:0000313" key="16">
    <source>
        <dbReference type="Proteomes" id="UP000061809"/>
    </source>
</evidence>
<dbReference type="InterPro" id="IPR000531">
    <property type="entry name" value="Beta-barrel_TonB"/>
</dbReference>
<evidence type="ECO:0000259" key="13">
    <source>
        <dbReference type="Pfam" id="PF07715"/>
    </source>
</evidence>
<feature type="domain" description="TonB-dependent receptor-like beta-barrel" evidence="12">
    <location>
        <begin position="439"/>
        <end position="666"/>
    </location>
</feature>
<accession>A0A0P0FX96</accession>
<reference evidence="14 16" key="1">
    <citation type="journal article" date="2015" name="Science">
        <title>Genetic determinants of in vivo fitness and diet responsiveness in multiple human gut Bacteroides.</title>
        <authorList>
            <person name="Wu M."/>
            <person name="McNulty N.P."/>
            <person name="Rodionov D.A."/>
            <person name="Khoroshkin M.S."/>
            <person name="Griffin N.W."/>
            <person name="Cheng J."/>
            <person name="Latreille P."/>
            <person name="Kerstetter R.A."/>
            <person name="Terrapon N."/>
            <person name="Henrissat B."/>
            <person name="Osterman A.L."/>
            <person name="Gordon J.I."/>
        </authorList>
    </citation>
    <scope>NUCLEOTIDE SEQUENCE [LARGE SCALE GENOMIC DNA]</scope>
    <source>
        <strain evidence="14 16">WH2</strain>
    </source>
</reference>
<dbReference type="Pfam" id="PF07715">
    <property type="entry name" value="Plug"/>
    <property type="match status" value="1"/>
</dbReference>
<evidence type="ECO:0000256" key="7">
    <source>
        <dbReference type="ARBA" id="ARBA00023136"/>
    </source>
</evidence>
<evidence type="ECO:0000313" key="15">
    <source>
        <dbReference type="EMBL" id="KAA5403446.1"/>
    </source>
</evidence>
<keyword evidence="5" id="KW-0732">Signal</keyword>